<dbReference type="PRINTS" id="PR00421">
    <property type="entry name" value="THIOREDOXIN"/>
</dbReference>
<dbReference type="SUPFAM" id="SSF52833">
    <property type="entry name" value="Thioredoxin-like"/>
    <property type="match status" value="1"/>
</dbReference>
<dbReference type="GO" id="GO:0015035">
    <property type="term" value="F:protein-disulfide reductase activity"/>
    <property type="evidence" value="ECO:0007669"/>
    <property type="project" value="UniProtKB-UniRule"/>
</dbReference>
<feature type="site" description="Contributes to redox potential value" evidence="8">
    <location>
        <position position="35"/>
    </location>
</feature>
<dbReference type="NCBIfam" id="TIGR01068">
    <property type="entry name" value="thioredoxin"/>
    <property type="match status" value="1"/>
</dbReference>
<keyword evidence="2" id="KW-0813">Transport</keyword>
<evidence type="ECO:0000256" key="6">
    <source>
        <dbReference type="NCBIfam" id="TIGR01068"/>
    </source>
</evidence>
<name>A0A6B3L7L9_9BACT</name>
<dbReference type="FunFam" id="3.40.30.10:FF:000001">
    <property type="entry name" value="Thioredoxin"/>
    <property type="match status" value="1"/>
</dbReference>
<dbReference type="Gene3D" id="3.40.30.10">
    <property type="entry name" value="Glutaredoxin"/>
    <property type="match status" value="1"/>
</dbReference>
<evidence type="ECO:0000256" key="1">
    <source>
        <dbReference type="ARBA" id="ARBA00008987"/>
    </source>
</evidence>
<dbReference type="PIRSF" id="PIRSF000077">
    <property type="entry name" value="Thioredoxin"/>
    <property type="match status" value="1"/>
</dbReference>
<dbReference type="RefSeq" id="WP_164365654.1">
    <property type="nucleotide sequence ID" value="NZ_CP066776.1"/>
</dbReference>
<keyword evidence="3" id="KW-0249">Electron transport</keyword>
<comment type="similarity">
    <text evidence="1 7">Belongs to the thioredoxin family.</text>
</comment>
<evidence type="ECO:0000256" key="9">
    <source>
        <dbReference type="PIRSR" id="PIRSR000077-4"/>
    </source>
</evidence>
<dbReference type="CDD" id="cd02947">
    <property type="entry name" value="TRX_family"/>
    <property type="match status" value="1"/>
</dbReference>
<evidence type="ECO:0000256" key="7">
    <source>
        <dbReference type="PIRNR" id="PIRNR000077"/>
    </source>
</evidence>
<keyword evidence="4 9" id="KW-1015">Disulfide bond</keyword>
<keyword evidence="11" id="KW-1185">Reference proteome</keyword>
<evidence type="ECO:0000256" key="2">
    <source>
        <dbReference type="ARBA" id="ARBA00022448"/>
    </source>
</evidence>
<proteinExistence type="inferred from homology"/>
<sequence>MSNEHTITGTEANFASEVVESDVPVLVDFWAEWCGPCKMISPVLDQIATDVAGKAKVVKVNVDENRALAGQFNVTSIPMMLFFKDGEVKDTVVGAGTPKDALQQKLEALA</sequence>
<dbReference type="KEGG" id="soa:G3M56_001900"/>
<protein>
    <recommendedName>
        <fullName evidence="6 7">Thioredoxin</fullName>
    </recommendedName>
</protein>
<evidence type="ECO:0000313" key="10">
    <source>
        <dbReference type="EMBL" id="QQL45368.1"/>
    </source>
</evidence>
<feature type="active site" description="Nucleophile" evidence="8">
    <location>
        <position position="34"/>
    </location>
</feature>
<dbReference type="InterPro" id="IPR036249">
    <property type="entry name" value="Thioredoxin-like_sf"/>
</dbReference>
<dbReference type="PANTHER" id="PTHR45663">
    <property type="entry name" value="GEO12009P1"/>
    <property type="match status" value="1"/>
</dbReference>
<dbReference type="Proteomes" id="UP000475117">
    <property type="component" value="Chromosome"/>
</dbReference>
<reference evidence="10 11" key="1">
    <citation type="submission" date="2020-12" db="EMBL/GenBank/DDBJ databases">
        <title>Sulforoseuscoccus oceanibium gen. nov., sp. nov., a representative of the phylum Verrucomicrobia with special cytoplasmic membrane, and proposal of Sulforoseuscoccusaceae fam. nov.</title>
        <authorList>
            <person name="Xi F."/>
        </authorList>
    </citation>
    <scope>NUCLEOTIDE SEQUENCE [LARGE SCALE GENOMIC DNA]</scope>
    <source>
        <strain evidence="10 11">T37</strain>
    </source>
</reference>
<dbReference type="InterPro" id="IPR013766">
    <property type="entry name" value="Thioredoxin_domain"/>
</dbReference>
<dbReference type="Pfam" id="PF00085">
    <property type="entry name" value="Thioredoxin"/>
    <property type="match status" value="1"/>
</dbReference>
<feature type="active site" description="Nucleophile" evidence="8">
    <location>
        <position position="37"/>
    </location>
</feature>
<dbReference type="InterPro" id="IPR017937">
    <property type="entry name" value="Thioredoxin_CS"/>
</dbReference>
<dbReference type="GO" id="GO:0005737">
    <property type="term" value="C:cytoplasm"/>
    <property type="evidence" value="ECO:0007669"/>
    <property type="project" value="TreeGrafter"/>
</dbReference>
<evidence type="ECO:0000313" key="11">
    <source>
        <dbReference type="Proteomes" id="UP000475117"/>
    </source>
</evidence>
<dbReference type="PROSITE" id="PS00194">
    <property type="entry name" value="THIOREDOXIN_1"/>
    <property type="match status" value="1"/>
</dbReference>
<dbReference type="InterPro" id="IPR005746">
    <property type="entry name" value="Thioredoxin"/>
</dbReference>
<dbReference type="EMBL" id="CP066776">
    <property type="protein sequence ID" value="QQL45368.1"/>
    <property type="molecule type" value="Genomic_DNA"/>
</dbReference>
<dbReference type="AlphaFoldDB" id="A0A6B3L7L9"/>
<evidence type="ECO:0000256" key="3">
    <source>
        <dbReference type="ARBA" id="ARBA00022982"/>
    </source>
</evidence>
<gene>
    <name evidence="10" type="primary">trxA</name>
    <name evidence="10" type="ORF">G3M56_001900</name>
</gene>
<keyword evidence="5 9" id="KW-0676">Redox-active center</keyword>
<accession>A0A6B3L7L9</accession>
<dbReference type="PANTHER" id="PTHR45663:SF11">
    <property type="entry name" value="GEO12009P1"/>
    <property type="match status" value="1"/>
</dbReference>
<feature type="site" description="Deprotonates C-terminal active site Cys" evidence="8">
    <location>
        <position position="28"/>
    </location>
</feature>
<feature type="site" description="Contributes to redox potential value" evidence="8">
    <location>
        <position position="36"/>
    </location>
</feature>
<dbReference type="PROSITE" id="PS51352">
    <property type="entry name" value="THIOREDOXIN_2"/>
    <property type="match status" value="1"/>
</dbReference>
<evidence type="ECO:0000256" key="5">
    <source>
        <dbReference type="ARBA" id="ARBA00023284"/>
    </source>
</evidence>
<feature type="disulfide bond" description="Redox-active" evidence="9">
    <location>
        <begin position="34"/>
        <end position="37"/>
    </location>
</feature>
<evidence type="ECO:0000256" key="8">
    <source>
        <dbReference type="PIRSR" id="PIRSR000077-1"/>
    </source>
</evidence>
<organism evidence="10 11">
    <name type="scientific">Sulfuriroseicoccus oceanibius</name>
    <dbReference type="NCBI Taxonomy" id="2707525"/>
    <lineage>
        <taxon>Bacteria</taxon>
        <taxon>Pseudomonadati</taxon>
        <taxon>Verrucomicrobiota</taxon>
        <taxon>Verrucomicrobiia</taxon>
        <taxon>Verrucomicrobiales</taxon>
        <taxon>Verrucomicrobiaceae</taxon>
        <taxon>Sulfuriroseicoccus</taxon>
    </lineage>
</organism>
<evidence type="ECO:0000256" key="4">
    <source>
        <dbReference type="ARBA" id="ARBA00023157"/>
    </source>
</evidence>